<dbReference type="PANTHER" id="PTHR43792">
    <property type="entry name" value="GNAT FAMILY, PUTATIVE (AFU_ORTHOLOGUE AFUA_3G00765)-RELATED-RELATED"/>
    <property type="match status" value="1"/>
</dbReference>
<gene>
    <name evidence="2" type="ORF">B9G39_09395</name>
</gene>
<dbReference type="InterPro" id="IPR000182">
    <property type="entry name" value="GNAT_dom"/>
</dbReference>
<dbReference type="PANTHER" id="PTHR43792:SF1">
    <property type="entry name" value="N-ACETYLTRANSFERASE DOMAIN-CONTAINING PROTEIN"/>
    <property type="match status" value="1"/>
</dbReference>
<dbReference type="InterPro" id="IPR051531">
    <property type="entry name" value="N-acetyltransferase"/>
</dbReference>
<protein>
    <submittedName>
        <fullName evidence="2">N-acetyltransferase</fullName>
    </submittedName>
</protein>
<name>A0A4P9VNF1_9GAMM</name>
<dbReference type="Pfam" id="PF13302">
    <property type="entry name" value="Acetyltransf_3"/>
    <property type="match status" value="1"/>
</dbReference>
<keyword evidence="3" id="KW-1185">Reference proteome</keyword>
<proteinExistence type="predicted"/>
<evidence type="ECO:0000313" key="2">
    <source>
        <dbReference type="EMBL" id="RDH43640.1"/>
    </source>
</evidence>
<dbReference type="SUPFAM" id="SSF55729">
    <property type="entry name" value="Acyl-CoA N-acyltransferases (Nat)"/>
    <property type="match status" value="1"/>
</dbReference>
<evidence type="ECO:0000259" key="1">
    <source>
        <dbReference type="PROSITE" id="PS51186"/>
    </source>
</evidence>
<sequence>MIFTTERLRLRELTEDDAQSFYQLLADPEVMAYSPSGPLSLEQATKLLTEYQVMYKNYGFGRWAVETRSNNTFIGYSGLAPLAVTGKSTIELIFRLQRDVWQQGYGFEAAKAAVYLAFTRFRLPSIVTLVETDNEAAKAIVKKLGMHSGDTINRWGKEVTCYWLKSLPDCCQGLEELALAKEHSN</sequence>
<dbReference type="PROSITE" id="PS51186">
    <property type="entry name" value="GNAT"/>
    <property type="match status" value="1"/>
</dbReference>
<dbReference type="GO" id="GO:0016747">
    <property type="term" value="F:acyltransferase activity, transferring groups other than amino-acyl groups"/>
    <property type="evidence" value="ECO:0007669"/>
    <property type="project" value="InterPro"/>
</dbReference>
<dbReference type="EMBL" id="NDXW01000001">
    <property type="protein sequence ID" value="RDH43640.1"/>
    <property type="molecule type" value="Genomic_DNA"/>
</dbReference>
<dbReference type="Gene3D" id="3.40.630.30">
    <property type="match status" value="1"/>
</dbReference>
<feature type="domain" description="N-acetyltransferase" evidence="1">
    <location>
        <begin position="8"/>
        <end position="168"/>
    </location>
</feature>
<dbReference type="Proteomes" id="UP000257039">
    <property type="component" value="Unassembled WGS sequence"/>
</dbReference>
<dbReference type="AlphaFoldDB" id="A0A4P9VNF1"/>
<reference evidence="2 3" key="1">
    <citation type="submission" date="2017-04" db="EMBL/GenBank/DDBJ databases">
        <title>Draft genome sequence of Zooshikella ganghwensis VG4 isolated from Red Sea sediments.</title>
        <authorList>
            <person name="Rehman Z."/>
            <person name="Alam I."/>
            <person name="Kamau A."/>
            <person name="Bajic V."/>
            <person name="Leiknes T."/>
        </authorList>
    </citation>
    <scope>NUCLEOTIDE SEQUENCE [LARGE SCALE GENOMIC DNA]</scope>
    <source>
        <strain evidence="2 3">VG4</strain>
    </source>
</reference>
<accession>A0A4P9VNF1</accession>
<evidence type="ECO:0000313" key="3">
    <source>
        <dbReference type="Proteomes" id="UP000257039"/>
    </source>
</evidence>
<keyword evidence="2" id="KW-0808">Transferase</keyword>
<dbReference type="InterPro" id="IPR016181">
    <property type="entry name" value="Acyl_CoA_acyltransferase"/>
</dbReference>
<dbReference type="RefSeq" id="WP_051311372.1">
    <property type="nucleotide sequence ID" value="NZ_NDXW01000001.1"/>
</dbReference>
<organism evidence="2 3">
    <name type="scientific">Zooshikella ganghwensis</name>
    <dbReference type="NCBI Taxonomy" id="202772"/>
    <lineage>
        <taxon>Bacteria</taxon>
        <taxon>Pseudomonadati</taxon>
        <taxon>Pseudomonadota</taxon>
        <taxon>Gammaproteobacteria</taxon>
        <taxon>Oceanospirillales</taxon>
        <taxon>Zooshikellaceae</taxon>
        <taxon>Zooshikella</taxon>
    </lineage>
</organism>
<comment type="caution">
    <text evidence="2">The sequence shown here is derived from an EMBL/GenBank/DDBJ whole genome shotgun (WGS) entry which is preliminary data.</text>
</comment>